<proteinExistence type="predicted"/>
<protein>
    <submittedName>
        <fullName evidence="2">Uncharacterized protein</fullName>
    </submittedName>
</protein>
<accession>A0A8I1GE73</accession>
<organism evidence="2 3">
    <name type="scientific">Rhodomicrobium udaipurense</name>
    <dbReference type="NCBI Taxonomy" id="1202716"/>
    <lineage>
        <taxon>Bacteria</taxon>
        <taxon>Pseudomonadati</taxon>
        <taxon>Pseudomonadota</taxon>
        <taxon>Alphaproteobacteria</taxon>
        <taxon>Hyphomicrobiales</taxon>
        <taxon>Hyphomicrobiaceae</taxon>
        <taxon>Rhodomicrobium</taxon>
    </lineage>
</organism>
<dbReference type="Proteomes" id="UP000623250">
    <property type="component" value="Unassembled WGS sequence"/>
</dbReference>
<feature type="compositionally biased region" description="Polar residues" evidence="1">
    <location>
        <begin position="47"/>
        <end position="56"/>
    </location>
</feature>
<dbReference type="EMBL" id="JAEMUK010000002">
    <property type="protein sequence ID" value="MBJ7542116.1"/>
    <property type="molecule type" value="Genomic_DNA"/>
</dbReference>
<dbReference type="AlphaFoldDB" id="A0A8I1GE73"/>
<dbReference type="RefSeq" id="WP_199502245.1">
    <property type="nucleotide sequence ID" value="NZ_JAEMUK010000002.1"/>
</dbReference>
<keyword evidence="3" id="KW-1185">Reference proteome</keyword>
<feature type="compositionally biased region" description="Polar residues" evidence="1">
    <location>
        <begin position="18"/>
        <end position="36"/>
    </location>
</feature>
<reference evidence="2 3" key="1">
    <citation type="submission" date="2020-12" db="EMBL/GenBank/DDBJ databases">
        <title>Revised draft genomes of Rhodomicrobium vannielii ATCC 17100 and Rhodomicrobium udaipurense JA643.</title>
        <authorList>
            <person name="Conners E.M."/>
            <person name="Davenport E.J."/>
            <person name="Bose A."/>
        </authorList>
    </citation>
    <scope>NUCLEOTIDE SEQUENCE [LARGE SCALE GENOMIC DNA]</scope>
    <source>
        <strain evidence="2 3">JA643</strain>
    </source>
</reference>
<gene>
    <name evidence="2" type="ORF">JDN41_00910</name>
</gene>
<sequence>MRGYTRDDGTYVEPHYQTRPNNNLNDNFSTKGNVNPYTGREGWIDPNRNSYGSGSSNDHRSGYSNGWGR</sequence>
<comment type="caution">
    <text evidence="2">The sequence shown here is derived from an EMBL/GenBank/DDBJ whole genome shotgun (WGS) entry which is preliminary data.</text>
</comment>
<feature type="region of interest" description="Disordered" evidence="1">
    <location>
        <begin position="1"/>
        <end position="69"/>
    </location>
</feature>
<evidence type="ECO:0000256" key="1">
    <source>
        <dbReference type="SAM" id="MobiDB-lite"/>
    </source>
</evidence>
<name>A0A8I1GE73_9HYPH</name>
<evidence type="ECO:0000313" key="2">
    <source>
        <dbReference type="EMBL" id="MBJ7542116.1"/>
    </source>
</evidence>
<evidence type="ECO:0000313" key="3">
    <source>
        <dbReference type="Proteomes" id="UP000623250"/>
    </source>
</evidence>